<dbReference type="Proteomes" id="UP000003100">
    <property type="component" value="Unassembled WGS sequence"/>
</dbReference>
<dbReference type="eggNOG" id="ENOG50337U5">
    <property type="taxonomic scope" value="Bacteria"/>
</dbReference>
<dbReference type="RefSeq" id="WP_005951524.1">
    <property type="nucleotide sequence ID" value="NZ_CP136423.1"/>
</dbReference>
<dbReference type="EMBL" id="ACBZ01000177">
    <property type="protein sequence ID" value="EEG47808.1"/>
    <property type="molecule type" value="Genomic_DNA"/>
</dbReference>
<keyword evidence="3" id="KW-1185">Reference proteome</keyword>
<dbReference type="HOGENOM" id="CLU_1072261_0_0_9"/>
<reference evidence="2 3" key="1">
    <citation type="submission" date="2009-01" db="EMBL/GenBank/DDBJ databases">
        <authorList>
            <person name="Fulton L."/>
            <person name="Clifton S."/>
            <person name="Fulton B."/>
            <person name="Xu J."/>
            <person name="Minx P."/>
            <person name="Pepin K.H."/>
            <person name="Johnson M."/>
            <person name="Bhonagiri V."/>
            <person name="Nash W.E."/>
            <person name="Mardis E.R."/>
            <person name="Wilson R.K."/>
        </authorList>
    </citation>
    <scope>NUCLEOTIDE SEQUENCE [LARGE SCALE GENOMIC DNA]</scope>
    <source>
        <strain evidence="3">DSM 10507 / JCM 14656 / S5a33</strain>
    </source>
</reference>
<comment type="caution">
    <text evidence="2">The sequence shown here is derived from an EMBL/GenBank/DDBJ whole genome shotgun (WGS) entry which is preliminary data.</text>
</comment>
<name>C0CR45_BLAHS</name>
<dbReference type="AlphaFoldDB" id="C0CR45"/>
<dbReference type="Pfam" id="PF19808">
    <property type="entry name" value="DUF6291"/>
    <property type="match status" value="1"/>
</dbReference>
<evidence type="ECO:0000313" key="2">
    <source>
        <dbReference type="EMBL" id="EEG47808.1"/>
    </source>
</evidence>
<evidence type="ECO:0000313" key="3">
    <source>
        <dbReference type="Proteomes" id="UP000003100"/>
    </source>
</evidence>
<dbReference type="PATRIC" id="fig|476272.21.peg.635"/>
<proteinExistence type="predicted"/>
<accession>C0CR45</accession>
<dbReference type="GeneID" id="86822221"/>
<organism evidence="2 3">
    <name type="scientific">Blautia hydrogenotrophica (strain DSM 10507 / JCM 14656 / S5a33)</name>
    <name type="common">Ruminococcus hydrogenotrophicus</name>
    <dbReference type="NCBI Taxonomy" id="476272"/>
    <lineage>
        <taxon>Bacteria</taxon>
        <taxon>Bacillati</taxon>
        <taxon>Bacillota</taxon>
        <taxon>Clostridia</taxon>
        <taxon>Lachnospirales</taxon>
        <taxon>Lachnospiraceae</taxon>
        <taxon>Blautia</taxon>
    </lineage>
</organism>
<reference evidence="2 3" key="2">
    <citation type="submission" date="2009-02" db="EMBL/GenBank/DDBJ databases">
        <title>Draft genome sequence of Blautia hydrogenotrophica DSM 10507 (Ruminococcus hydrogenotrophicus DSM 10507).</title>
        <authorList>
            <person name="Sudarsanam P."/>
            <person name="Ley R."/>
            <person name="Guruge J."/>
            <person name="Turnbaugh P.J."/>
            <person name="Mahowald M."/>
            <person name="Liep D."/>
            <person name="Gordon J."/>
        </authorList>
    </citation>
    <scope>NUCLEOTIDE SEQUENCE [LARGE SCALE GENOMIC DNA]</scope>
    <source>
        <strain evidence="3">DSM 10507 / JCM 14656 / S5a33</strain>
    </source>
</reference>
<sequence>MRDSFIFYKTFYDCIKELPKKSGYSLYNAVFEYVFNGREPELKGIELGIFSMIKVQIDANNLRYSNGKKGGRPKKSKTIGYENQKPLVSKNRYNIETDGYKNMEEINNQTKTEGYFETQEVIGEIKLQKKPNENVNENVNVNENDKKTYMCGFERVWNAYPRKKEKAKAYKCYMARLADGFSEDELETAVKRYADECKKNHTEERYIKLGATFLGPNTPFVDYLGGMKDEPERKIGKLTFSEELRQAAESYNGDFDGFE</sequence>
<dbReference type="InterPro" id="IPR046258">
    <property type="entry name" value="DUF6291"/>
</dbReference>
<protein>
    <recommendedName>
        <fullName evidence="1">DUF6291 domain-containing protein</fullName>
    </recommendedName>
</protein>
<gene>
    <name evidence="2" type="ORF">RUMHYD_03358</name>
</gene>
<evidence type="ECO:0000259" key="1">
    <source>
        <dbReference type="Pfam" id="PF19808"/>
    </source>
</evidence>
<feature type="domain" description="DUF6291" evidence="1">
    <location>
        <begin position="4"/>
        <end position="74"/>
    </location>
</feature>